<dbReference type="Proteomes" id="UP000812287">
    <property type="component" value="Unassembled WGS sequence"/>
</dbReference>
<sequence>MIKPLRRATGDPSERVKDCVSDILGTKEGITASSWKTRERSPGRDNYETRGSPQSQKKRESGGKKTRATQKTSMDSRCAPTTLWNTTNPAGTQDTLAKYLMASANHRIKLIN</sequence>
<evidence type="ECO:0000313" key="2">
    <source>
        <dbReference type="EMBL" id="KAG7451848.1"/>
    </source>
</evidence>
<dbReference type="EMBL" id="MU250524">
    <property type="protein sequence ID" value="KAG7451848.1"/>
    <property type="molecule type" value="Genomic_DNA"/>
</dbReference>
<evidence type="ECO:0000256" key="1">
    <source>
        <dbReference type="SAM" id="MobiDB-lite"/>
    </source>
</evidence>
<organism evidence="2 3">
    <name type="scientific">Guyanagaster necrorhizus</name>
    <dbReference type="NCBI Taxonomy" id="856835"/>
    <lineage>
        <taxon>Eukaryota</taxon>
        <taxon>Fungi</taxon>
        <taxon>Dikarya</taxon>
        <taxon>Basidiomycota</taxon>
        <taxon>Agaricomycotina</taxon>
        <taxon>Agaricomycetes</taxon>
        <taxon>Agaricomycetidae</taxon>
        <taxon>Agaricales</taxon>
        <taxon>Marasmiineae</taxon>
        <taxon>Physalacriaceae</taxon>
        <taxon>Guyanagaster</taxon>
    </lineage>
</organism>
<evidence type="ECO:0000313" key="3">
    <source>
        <dbReference type="Proteomes" id="UP000812287"/>
    </source>
</evidence>
<gene>
    <name evidence="2" type="ORF">BT62DRAFT_999567</name>
</gene>
<feature type="compositionally biased region" description="Basic and acidic residues" evidence="1">
    <location>
        <begin position="36"/>
        <end position="48"/>
    </location>
</feature>
<protein>
    <submittedName>
        <fullName evidence="2">Uncharacterized protein</fullName>
    </submittedName>
</protein>
<dbReference type="GeneID" id="66113126"/>
<proteinExistence type="predicted"/>
<feature type="compositionally biased region" description="Polar residues" evidence="1">
    <location>
        <begin position="82"/>
        <end position="91"/>
    </location>
</feature>
<dbReference type="AlphaFoldDB" id="A0A9P8AXQ4"/>
<feature type="region of interest" description="Disordered" evidence="1">
    <location>
        <begin position="1"/>
        <end position="91"/>
    </location>
</feature>
<accession>A0A9P8AXQ4</accession>
<comment type="caution">
    <text evidence="2">The sequence shown here is derived from an EMBL/GenBank/DDBJ whole genome shotgun (WGS) entry which is preliminary data.</text>
</comment>
<name>A0A9P8AXQ4_9AGAR</name>
<dbReference type="RefSeq" id="XP_043045348.1">
    <property type="nucleotide sequence ID" value="XM_043190829.1"/>
</dbReference>
<feature type="compositionally biased region" description="Basic and acidic residues" evidence="1">
    <location>
        <begin position="8"/>
        <end position="20"/>
    </location>
</feature>
<reference evidence="2" key="1">
    <citation type="submission" date="2020-11" db="EMBL/GenBank/DDBJ databases">
        <title>Adaptations for nitrogen fixation in a non-lichenized fungal sporocarp promotes dispersal by wood-feeding termites.</title>
        <authorList>
            <consortium name="DOE Joint Genome Institute"/>
            <person name="Koch R.A."/>
            <person name="Yoon G."/>
            <person name="Arayal U."/>
            <person name="Lail K."/>
            <person name="Amirebrahimi M."/>
            <person name="Labutti K."/>
            <person name="Lipzen A."/>
            <person name="Riley R."/>
            <person name="Barry K."/>
            <person name="Henrissat B."/>
            <person name="Grigoriev I.V."/>
            <person name="Herr J.R."/>
            <person name="Aime M.C."/>
        </authorList>
    </citation>
    <scope>NUCLEOTIDE SEQUENCE</scope>
    <source>
        <strain evidence="2">MCA 3950</strain>
    </source>
</reference>
<keyword evidence="3" id="KW-1185">Reference proteome</keyword>